<evidence type="ECO:0000313" key="2">
    <source>
        <dbReference type="EMBL" id="KAA6401731.1"/>
    </source>
</evidence>
<reference evidence="2 3" key="1">
    <citation type="submission" date="2019-03" db="EMBL/GenBank/DDBJ databases">
        <title>Single cell metagenomics reveals metabolic interactions within the superorganism composed of flagellate Streblomastix strix and complex community of Bacteroidetes bacteria on its surface.</title>
        <authorList>
            <person name="Treitli S.C."/>
            <person name="Kolisko M."/>
            <person name="Husnik F."/>
            <person name="Keeling P."/>
            <person name="Hampl V."/>
        </authorList>
    </citation>
    <scope>NUCLEOTIDE SEQUENCE [LARGE SCALE GENOMIC DNA]</scope>
    <source>
        <strain evidence="2">ST1C</strain>
    </source>
</reference>
<evidence type="ECO:0008006" key="4">
    <source>
        <dbReference type="Google" id="ProtNLM"/>
    </source>
</evidence>
<accession>A0A5J4X398</accession>
<dbReference type="Gene3D" id="2.60.120.920">
    <property type="match status" value="1"/>
</dbReference>
<protein>
    <recommendedName>
        <fullName evidence="4">SPRY domain-containing protein</fullName>
    </recommendedName>
</protein>
<comment type="caution">
    <text evidence="2">The sequence shown here is derived from an EMBL/GenBank/DDBJ whole genome shotgun (WGS) entry which is preliminary data.</text>
</comment>
<feature type="region of interest" description="Disordered" evidence="1">
    <location>
        <begin position="211"/>
        <end position="231"/>
    </location>
</feature>
<organism evidence="2 3">
    <name type="scientific">Streblomastix strix</name>
    <dbReference type="NCBI Taxonomy" id="222440"/>
    <lineage>
        <taxon>Eukaryota</taxon>
        <taxon>Metamonada</taxon>
        <taxon>Preaxostyla</taxon>
        <taxon>Oxymonadida</taxon>
        <taxon>Streblomastigidae</taxon>
        <taxon>Streblomastix</taxon>
    </lineage>
</organism>
<evidence type="ECO:0000313" key="3">
    <source>
        <dbReference type="Proteomes" id="UP000324800"/>
    </source>
</evidence>
<gene>
    <name evidence="2" type="ORF">EZS28_002738</name>
</gene>
<dbReference type="Proteomes" id="UP000324800">
    <property type="component" value="Unassembled WGS sequence"/>
</dbReference>
<dbReference type="EMBL" id="SNRW01000341">
    <property type="protein sequence ID" value="KAA6401731.1"/>
    <property type="molecule type" value="Genomic_DNA"/>
</dbReference>
<evidence type="ECO:0000256" key="1">
    <source>
        <dbReference type="SAM" id="MobiDB-lite"/>
    </source>
</evidence>
<dbReference type="InterPro" id="IPR043136">
    <property type="entry name" value="B30.2/SPRY_sf"/>
</dbReference>
<sequence>MSSAVPLVAKEILPKYSGVKVQGKKIIKDKTLGSETVVWDPVITSGVAYFEGKFDPINDAIIGIADEMCEYKKDDTPDAYQVNFDFNGGEPMTQGSKYEDQILIFRHSGGVKHVGDIIYGNQPFKPNDRVGIEIDLSSNPRTATLFINDVEQPLYVINIPLRDGYRFFSHLIHENQSFTLAKLESRTIALRKGTANSKALDWGQKLVGEKQEQKVETEAKDDKEKKKCEIQ</sequence>
<proteinExistence type="predicted"/>
<dbReference type="AlphaFoldDB" id="A0A5J4X398"/>
<name>A0A5J4X398_9EUKA</name>